<name>A0A4R0RLP4_9APHY</name>
<keyword evidence="2" id="KW-1185">Reference proteome</keyword>
<gene>
    <name evidence="1" type="ORF">EIP91_011837</name>
</gene>
<dbReference type="PANTHER" id="PTHR48079:SF6">
    <property type="entry name" value="NAD(P)-BINDING DOMAIN-CONTAINING PROTEIN-RELATED"/>
    <property type="match status" value="1"/>
</dbReference>
<dbReference type="SUPFAM" id="SSF51735">
    <property type="entry name" value="NAD(P)-binding Rossmann-fold domains"/>
    <property type="match status" value="1"/>
</dbReference>
<dbReference type="GO" id="GO:0005737">
    <property type="term" value="C:cytoplasm"/>
    <property type="evidence" value="ECO:0007669"/>
    <property type="project" value="TreeGrafter"/>
</dbReference>
<dbReference type="AlphaFoldDB" id="A0A4R0RLP4"/>
<dbReference type="STRING" id="92696.A0A4R0RLP4"/>
<evidence type="ECO:0000313" key="1">
    <source>
        <dbReference type="EMBL" id="TCD67903.1"/>
    </source>
</evidence>
<dbReference type="InterPro" id="IPR051783">
    <property type="entry name" value="NAD(P)-dependent_oxidoreduct"/>
</dbReference>
<proteinExistence type="predicted"/>
<sequence>MSSRTTILFLGATGYIGGSLLDRIIKHPSYSDWDVTLYVRSAEKAKKLDELNLGYKIVTGTPSDLEAAAAVNKIVINCASSDDLPTTEAILKGAKSFYETTGKPATLIHTSGSGCVVDNALGQFASEDVYDDLDTERLNDLPATQWHRHVDIPIIEAATAGYVKSYLVAPGFIYGLATGKFVEAGLVNPVSTVLLGVAMGALAAGQGVLVGSQKNIWHCAEIHEVIDVYLIIFINVLEGKEIPNGREGYYFVENGPIVTLEICKKAVEALFDMKKIKSAEFREYTKEELFAAADTPLVYLGSNSRIRSSKIRQLGWKPSRTPDAYLLGIREEIKVMYTTDLSKGFPSHRVD</sequence>
<reference evidence="1 2" key="1">
    <citation type="submission" date="2018-11" db="EMBL/GenBank/DDBJ databases">
        <title>Genome assembly of Steccherinum ochraceum LE-BIN_3174, the white-rot fungus of the Steccherinaceae family (The Residual Polyporoid clade, Polyporales, Basidiomycota).</title>
        <authorList>
            <person name="Fedorova T.V."/>
            <person name="Glazunova O.A."/>
            <person name="Landesman E.O."/>
            <person name="Moiseenko K.V."/>
            <person name="Psurtseva N.V."/>
            <person name="Savinova O.S."/>
            <person name="Shakhova N.V."/>
            <person name="Tyazhelova T.V."/>
            <person name="Vasina D.V."/>
        </authorList>
    </citation>
    <scope>NUCLEOTIDE SEQUENCE [LARGE SCALE GENOMIC DNA]</scope>
    <source>
        <strain evidence="1 2">LE-BIN_3174</strain>
    </source>
</reference>
<comment type="caution">
    <text evidence="1">The sequence shown here is derived from an EMBL/GenBank/DDBJ whole genome shotgun (WGS) entry which is preliminary data.</text>
</comment>
<accession>A0A4R0RLP4</accession>
<evidence type="ECO:0008006" key="3">
    <source>
        <dbReference type="Google" id="ProtNLM"/>
    </source>
</evidence>
<dbReference type="GO" id="GO:0004029">
    <property type="term" value="F:aldehyde dehydrogenase (NAD+) activity"/>
    <property type="evidence" value="ECO:0007669"/>
    <property type="project" value="TreeGrafter"/>
</dbReference>
<evidence type="ECO:0000313" key="2">
    <source>
        <dbReference type="Proteomes" id="UP000292702"/>
    </source>
</evidence>
<dbReference type="Proteomes" id="UP000292702">
    <property type="component" value="Unassembled WGS sequence"/>
</dbReference>
<organism evidence="1 2">
    <name type="scientific">Steccherinum ochraceum</name>
    <dbReference type="NCBI Taxonomy" id="92696"/>
    <lineage>
        <taxon>Eukaryota</taxon>
        <taxon>Fungi</taxon>
        <taxon>Dikarya</taxon>
        <taxon>Basidiomycota</taxon>
        <taxon>Agaricomycotina</taxon>
        <taxon>Agaricomycetes</taxon>
        <taxon>Polyporales</taxon>
        <taxon>Steccherinaceae</taxon>
        <taxon>Steccherinum</taxon>
    </lineage>
</organism>
<dbReference type="Gene3D" id="3.40.50.720">
    <property type="entry name" value="NAD(P)-binding Rossmann-like Domain"/>
    <property type="match status" value="1"/>
</dbReference>
<dbReference type="InterPro" id="IPR036291">
    <property type="entry name" value="NAD(P)-bd_dom_sf"/>
</dbReference>
<dbReference type="PANTHER" id="PTHR48079">
    <property type="entry name" value="PROTEIN YEEZ"/>
    <property type="match status" value="1"/>
</dbReference>
<dbReference type="EMBL" id="RWJN01000082">
    <property type="protein sequence ID" value="TCD67903.1"/>
    <property type="molecule type" value="Genomic_DNA"/>
</dbReference>
<dbReference type="OrthoDB" id="2130169at2759"/>
<protein>
    <recommendedName>
        <fullName evidence="3">NAD(P)-binding domain-containing protein</fullName>
    </recommendedName>
</protein>